<evidence type="ECO:0000259" key="6">
    <source>
        <dbReference type="PROSITE" id="PS50110"/>
    </source>
</evidence>
<feature type="domain" description="Response regulatory" evidence="6">
    <location>
        <begin position="370"/>
        <end position="480"/>
    </location>
</feature>
<dbReference type="RefSeq" id="WP_152587492.1">
    <property type="nucleotide sequence ID" value="NZ_CP045423.1"/>
</dbReference>
<dbReference type="InterPro" id="IPR050595">
    <property type="entry name" value="Bact_response_regulator"/>
</dbReference>
<dbReference type="Pfam" id="PF00072">
    <property type="entry name" value="Response_reg"/>
    <property type="match status" value="1"/>
</dbReference>
<proteinExistence type="predicted"/>
<dbReference type="PANTHER" id="PTHR44591:SF3">
    <property type="entry name" value="RESPONSE REGULATORY DOMAIN-CONTAINING PROTEIN"/>
    <property type="match status" value="1"/>
</dbReference>
<dbReference type="SUPFAM" id="SSF52172">
    <property type="entry name" value="CheY-like"/>
    <property type="match status" value="1"/>
</dbReference>
<keyword evidence="5" id="KW-1133">Transmembrane helix</keyword>
<evidence type="ECO:0000256" key="2">
    <source>
        <dbReference type="ARBA" id="ARBA00023015"/>
    </source>
</evidence>
<protein>
    <submittedName>
        <fullName evidence="7">Response regulator</fullName>
    </submittedName>
</protein>
<dbReference type="SMART" id="SM00448">
    <property type="entry name" value="REC"/>
    <property type="match status" value="1"/>
</dbReference>
<feature type="modified residue" description="4-aspartylphosphate" evidence="4">
    <location>
        <position position="419"/>
    </location>
</feature>
<dbReference type="PROSITE" id="PS50110">
    <property type="entry name" value="RESPONSE_REGULATORY"/>
    <property type="match status" value="1"/>
</dbReference>
<keyword evidence="8" id="KW-1185">Reference proteome</keyword>
<dbReference type="InterPro" id="IPR001789">
    <property type="entry name" value="Sig_transdc_resp-reg_receiver"/>
</dbReference>
<sequence length="499" mass="53895">MHLLPSNFRLLLAASCCVLIVLGGVVGTAAFMGHEELVMVSALALVAVALGSFLLLGWQMGRIMRAQGRIIDRLSGRLTIFEEASGPQDETTAASSPATGAAQPFVNAEARETRRIEAFDRIRDEIAHDLNNRLMVIGGNVDTVARKIKDQPLLQRRLLSSLVAVDQAAALIARSSALVRRREAKIRHVNLAETIEAAAFLLRRTLFRDTVELRVDIEDGLWGARLDPEDLETALVTLCADLRDGLAQGEAVTVEARNVAVSKGTLSRADLEGEFVRITVGSSSLDDMPVDRGRTAGGMFTMQDMDLSSWVDFNRTLHFLQPLGGMADVTTLGTKTVVALYLPKAKAPSQAHSAARGAESVDGRAPQHVEILIVEDEMEVAFALQAMLEELGYLARIATDARQALKTLKARKLGLLLVDVAMPGPMNGAALAREARAALPDLPVLLITGNPAVMEDASEFPLLRKPVVSRDLHVTIQRQLAPDAGKVVSLFPRAARRVP</sequence>
<feature type="transmembrane region" description="Helical" evidence="5">
    <location>
        <begin position="37"/>
        <end position="58"/>
    </location>
</feature>
<gene>
    <name evidence="7" type="ORF">GDR74_17450</name>
</gene>
<keyword evidence="1 4" id="KW-0597">Phosphoprotein</keyword>
<dbReference type="PANTHER" id="PTHR44591">
    <property type="entry name" value="STRESS RESPONSE REGULATOR PROTEIN 1"/>
    <property type="match status" value="1"/>
</dbReference>
<accession>A0A5P9K0A4</accession>
<evidence type="ECO:0000256" key="1">
    <source>
        <dbReference type="ARBA" id="ARBA00022553"/>
    </source>
</evidence>
<evidence type="ECO:0000256" key="3">
    <source>
        <dbReference type="ARBA" id="ARBA00023163"/>
    </source>
</evidence>
<dbReference type="Gene3D" id="1.10.287.130">
    <property type="match status" value="1"/>
</dbReference>
<dbReference type="Gene3D" id="3.40.50.2300">
    <property type="match status" value="1"/>
</dbReference>
<dbReference type="InterPro" id="IPR011006">
    <property type="entry name" value="CheY-like_superfamily"/>
</dbReference>
<keyword evidence="5" id="KW-0472">Membrane</keyword>
<evidence type="ECO:0000256" key="5">
    <source>
        <dbReference type="SAM" id="Phobius"/>
    </source>
</evidence>
<organism evidence="7 8">
    <name type="scientific">Microvirga thermotolerans</name>
    <dbReference type="NCBI Taxonomy" id="2651334"/>
    <lineage>
        <taxon>Bacteria</taxon>
        <taxon>Pseudomonadati</taxon>
        <taxon>Pseudomonadota</taxon>
        <taxon>Alphaproteobacteria</taxon>
        <taxon>Hyphomicrobiales</taxon>
        <taxon>Methylobacteriaceae</taxon>
        <taxon>Microvirga</taxon>
    </lineage>
</organism>
<dbReference type="AlphaFoldDB" id="A0A5P9K0A4"/>
<keyword evidence="5" id="KW-0812">Transmembrane</keyword>
<dbReference type="EMBL" id="CP045423">
    <property type="protein sequence ID" value="QFU17861.1"/>
    <property type="molecule type" value="Genomic_DNA"/>
</dbReference>
<reference evidence="7 8" key="1">
    <citation type="submission" date="2019-10" db="EMBL/GenBank/DDBJ databases">
        <title>Isolation, Identification of Microvirga thermotolerans HR1, a novel thermophilic bacterium and Comparative Genomics of the genus Microvirga.</title>
        <authorList>
            <person name="Li J."/>
            <person name="Zhang W."/>
            <person name="Lin M."/>
            <person name="Wang J."/>
        </authorList>
    </citation>
    <scope>NUCLEOTIDE SEQUENCE [LARGE SCALE GENOMIC DNA]</scope>
    <source>
        <strain evidence="7 8">HR1</strain>
    </source>
</reference>
<name>A0A5P9K0A4_9HYPH</name>
<keyword evidence="3" id="KW-0804">Transcription</keyword>
<evidence type="ECO:0000313" key="7">
    <source>
        <dbReference type="EMBL" id="QFU17861.1"/>
    </source>
</evidence>
<dbReference type="GO" id="GO:0000160">
    <property type="term" value="P:phosphorelay signal transduction system"/>
    <property type="evidence" value="ECO:0007669"/>
    <property type="project" value="InterPro"/>
</dbReference>
<evidence type="ECO:0000313" key="8">
    <source>
        <dbReference type="Proteomes" id="UP000325614"/>
    </source>
</evidence>
<evidence type="ECO:0000256" key="4">
    <source>
        <dbReference type="PROSITE-ProRule" id="PRU00169"/>
    </source>
</evidence>
<dbReference type="KEGG" id="mico:GDR74_17450"/>
<keyword evidence="2" id="KW-0805">Transcription regulation</keyword>
<dbReference type="Proteomes" id="UP000325614">
    <property type="component" value="Chromosome"/>
</dbReference>